<protein>
    <submittedName>
        <fullName evidence="2">(rape) hypothetical protein</fullName>
    </submittedName>
</protein>
<name>A0A816W0H0_BRANA</name>
<proteinExistence type="predicted"/>
<gene>
    <name evidence="2" type="ORF">DARMORV10_A03P38200.1</name>
</gene>
<organism evidence="2">
    <name type="scientific">Brassica napus</name>
    <name type="common">Rape</name>
    <dbReference type="NCBI Taxonomy" id="3708"/>
    <lineage>
        <taxon>Eukaryota</taxon>
        <taxon>Viridiplantae</taxon>
        <taxon>Streptophyta</taxon>
        <taxon>Embryophyta</taxon>
        <taxon>Tracheophyta</taxon>
        <taxon>Spermatophyta</taxon>
        <taxon>Magnoliopsida</taxon>
        <taxon>eudicotyledons</taxon>
        <taxon>Gunneridae</taxon>
        <taxon>Pentapetalae</taxon>
        <taxon>rosids</taxon>
        <taxon>malvids</taxon>
        <taxon>Brassicales</taxon>
        <taxon>Brassicaceae</taxon>
        <taxon>Brassiceae</taxon>
        <taxon>Brassica</taxon>
    </lineage>
</organism>
<reference evidence="2" key="1">
    <citation type="submission" date="2021-01" db="EMBL/GenBank/DDBJ databases">
        <authorList>
            <consortium name="Genoscope - CEA"/>
            <person name="William W."/>
        </authorList>
    </citation>
    <scope>NUCLEOTIDE SEQUENCE</scope>
</reference>
<dbReference type="EMBL" id="HG994357">
    <property type="protein sequence ID" value="CAF2127426.1"/>
    <property type="molecule type" value="Genomic_DNA"/>
</dbReference>
<sequence length="58" mass="6281">MKGKMWFIALILILSLVFSSPYVVSARPHKISKLGSTIYIPPSRSKPAKGHGGKTNGL</sequence>
<keyword evidence="1" id="KW-0732">Signal</keyword>
<accession>A0A816W0H0</accession>
<feature type="chain" id="PRO_5032396152" evidence="1">
    <location>
        <begin position="27"/>
        <end position="58"/>
    </location>
</feature>
<dbReference type="Proteomes" id="UP001295469">
    <property type="component" value="Chromosome A03"/>
</dbReference>
<evidence type="ECO:0000313" key="2">
    <source>
        <dbReference type="EMBL" id="CAF2127426.1"/>
    </source>
</evidence>
<feature type="signal peptide" evidence="1">
    <location>
        <begin position="1"/>
        <end position="26"/>
    </location>
</feature>
<evidence type="ECO:0000256" key="1">
    <source>
        <dbReference type="SAM" id="SignalP"/>
    </source>
</evidence>
<dbReference type="AlphaFoldDB" id="A0A816W0H0"/>